<dbReference type="PANTHER" id="PTHR37412">
    <property type="entry name" value="C2 DOMAIN-CONTAINING PROTEIN 5"/>
    <property type="match status" value="1"/>
</dbReference>
<sequence length="887" mass="95584">MPAVIKIRVCSARNLPVMDRTTELTDAYITLQFADAPQLRTHVARRTLNPLWNREFRIEVADDNELQDHPLQIRCWDKDIMSSDDEIGAVTVDLNPLLLQPTQLSGWYPLYDTLRGFCGELSLVIKMDFIGDVNPFKESGAGVQFFSLAAPPAGMRLASVQGLVEELISAPDPEHHWVDSFRTARLSNERRQLLLAELSGKLRRQMGSKVLEAGGNAVLSFCITLDLEGEQSGAIVARGLGTSARGKPPAAEGDEERGEGGGSSRRTGRQRSRAVSEVALLTMGSFPQHVPVRIGGVVSARSVKLLLSSSQAAQLAILSASGTAVRMHLPDDFSRRRRPPPTVCTLGHTPYAPTEPPFPTRMQPCGLCGRKHVPELLLATVDRPPWLPALGEPCVIQARVCRQKKRQQGEAHAAAVSQALPFLEYDLHRQLQYKLQIQGKNALFGLRVTVDVGETLLLAVAEATGLCLPLLPPARPLSIRRNIDVLDDEDRYLVQLQRQIEAASLASAAAHAPPPSPHASGGGMQPAGAMLPQDRATQAGHERRDEADGRYTGGWRGYGADGLGSKPAFVVDVDDEMDEDMMAVLLDPPLPGDPTLLASEAELADAIAPLEMRGIAPERATLLSLVRRVRLDVANVAPNQLNQQFSRAIHELDAALAIKVRRLGPSLVYKATTKVAQPEEHEVELQLTAHALRYAPPAEADMPAKVAHSGEAAPVAEPEERDAGAKPTEAPPQERPAEAADPVSLAPPPVRVSVEKEAACEVAPESGAQPLAAVEVVLVPLSFVPGCATVGVLGPLSLHLIKETWSLREEGGVGNFCHAFVAEAQELARAHIGARGGNAALHFAAELNLTVHEPKKDHAYALIHCHADAALVRSLAEYRTWPSGAQS</sequence>
<dbReference type="InterPro" id="IPR038983">
    <property type="entry name" value="C2CD5"/>
</dbReference>
<dbReference type="GO" id="GO:0005886">
    <property type="term" value="C:plasma membrane"/>
    <property type="evidence" value="ECO:0007669"/>
    <property type="project" value="TreeGrafter"/>
</dbReference>
<dbReference type="Pfam" id="PF23028">
    <property type="entry name" value="YbjQ_3"/>
    <property type="match status" value="1"/>
</dbReference>
<protein>
    <recommendedName>
        <fullName evidence="2">C2 domain-containing protein</fullName>
    </recommendedName>
</protein>
<reference evidence="3" key="2">
    <citation type="submission" date="2024-10" db="UniProtKB">
        <authorList>
            <consortium name="EnsemblProtists"/>
        </authorList>
    </citation>
    <scope>IDENTIFICATION</scope>
</reference>
<dbReference type="PROSITE" id="PS50004">
    <property type="entry name" value="C2"/>
    <property type="match status" value="1"/>
</dbReference>
<dbReference type="InterPro" id="IPR035892">
    <property type="entry name" value="C2_domain_sf"/>
</dbReference>
<dbReference type="RefSeq" id="XP_005780852.1">
    <property type="nucleotide sequence ID" value="XM_005780795.1"/>
</dbReference>
<dbReference type="InterPro" id="IPR057815">
    <property type="entry name" value="C2CD5_C"/>
</dbReference>
<dbReference type="Proteomes" id="UP000013827">
    <property type="component" value="Unassembled WGS sequence"/>
</dbReference>
<evidence type="ECO:0000259" key="2">
    <source>
        <dbReference type="PROSITE" id="PS50004"/>
    </source>
</evidence>
<reference evidence="4" key="1">
    <citation type="journal article" date="2013" name="Nature">
        <title>Pan genome of the phytoplankton Emiliania underpins its global distribution.</title>
        <authorList>
            <person name="Read B.A."/>
            <person name="Kegel J."/>
            <person name="Klute M.J."/>
            <person name="Kuo A."/>
            <person name="Lefebvre S.C."/>
            <person name="Maumus F."/>
            <person name="Mayer C."/>
            <person name="Miller J."/>
            <person name="Monier A."/>
            <person name="Salamov A."/>
            <person name="Young J."/>
            <person name="Aguilar M."/>
            <person name="Claverie J.M."/>
            <person name="Frickenhaus S."/>
            <person name="Gonzalez K."/>
            <person name="Herman E.K."/>
            <person name="Lin Y.C."/>
            <person name="Napier J."/>
            <person name="Ogata H."/>
            <person name="Sarno A.F."/>
            <person name="Shmutz J."/>
            <person name="Schroeder D."/>
            <person name="de Vargas C."/>
            <person name="Verret F."/>
            <person name="von Dassow P."/>
            <person name="Valentin K."/>
            <person name="Van de Peer Y."/>
            <person name="Wheeler G."/>
            <person name="Dacks J.B."/>
            <person name="Delwiche C.F."/>
            <person name="Dyhrman S.T."/>
            <person name="Glockner G."/>
            <person name="John U."/>
            <person name="Richards T."/>
            <person name="Worden A.Z."/>
            <person name="Zhang X."/>
            <person name="Grigoriev I.V."/>
            <person name="Allen A.E."/>
            <person name="Bidle K."/>
            <person name="Borodovsky M."/>
            <person name="Bowler C."/>
            <person name="Brownlee C."/>
            <person name="Cock J.M."/>
            <person name="Elias M."/>
            <person name="Gladyshev V.N."/>
            <person name="Groth M."/>
            <person name="Guda C."/>
            <person name="Hadaegh A."/>
            <person name="Iglesias-Rodriguez M.D."/>
            <person name="Jenkins J."/>
            <person name="Jones B.M."/>
            <person name="Lawson T."/>
            <person name="Leese F."/>
            <person name="Lindquist E."/>
            <person name="Lobanov A."/>
            <person name="Lomsadze A."/>
            <person name="Malik S.B."/>
            <person name="Marsh M.E."/>
            <person name="Mackinder L."/>
            <person name="Mock T."/>
            <person name="Mueller-Roeber B."/>
            <person name="Pagarete A."/>
            <person name="Parker M."/>
            <person name="Probert I."/>
            <person name="Quesneville H."/>
            <person name="Raines C."/>
            <person name="Rensing S.A."/>
            <person name="Riano-Pachon D.M."/>
            <person name="Richier S."/>
            <person name="Rokitta S."/>
            <person name="Shiraiwa Y."/>
            <person name="Soanes D.M."/>
            <person name="van der Giezen M."/>
            <person name="Wahlund T.M."/>
            <person name="Williams B."/>
            <person name="Wilson W."/>
            <person name="Wolfe G."/>
            <person name="Wurch L.L."/>
        </authorList>
    </citation>
    <scope>NUCLEOTIDE SEQUENCE</scope>
</reference>
<evidence type="ECO:0000256" key="1">
    <source>
        <dbReference type="SAM" id="MobiDB-lite"/>
    </source>
</evidence>
<dbReference type="Pfam" id="PF23128">
    <property type="entry name" value="YbjQ_4"/>
    <property type="match status" value="1"/>
</dbReference>
<dbReference type="eggNOG" id="KOG1031">
    <property type="taxonomic scope" value="Eukaryota"/>
</dbReference>
<dbReference type="OMA" id="TMFYLES"/>
<dbReference type="SMART" id="SM00239">
    <property type="entry name" value="C2"/>
    <property type="match status" value="1"/>
</dbReference>
<dbReference type="GeneID" id="17273969"/>
<dbReference type="InterPro" id="IPR000008">
    <property type="entry name" value="C2_dom"/>
</dbReference>
<organism evidence="3 4">
    <name type="scientific">Emiliania huxleyi (strain CCMP1516)</name>
    <dbReference type="NCBI Taxonomy" id="280463"/>
    <lineage>
        <taxon>Eukaryota</taxon>
        <taxon>Haptista</taxon>
        <taxon>Haptophyta</taxon>
        <taxon>Prymnesiophyceae</taxon>
        <taxon>Isochrysidales</taxon>
        <taxon>Noelaerhabdaceae</taxon>
        <taxon>Emiliania</taxon>
    </lineage>
</organism>
<dbReference type="HOGENOM" id="CLU_003204_0_0_1"/>
<evidence type="ECO:0000313" key="4">
    <source>
        <dbReference type="Proteomes" id="UP000013827"/>
    </source>
</evidence>
<dbReference type="GO" id="GO:0031340">
    <property type="term" value="P:positive regulation of vesicle fusion"/>
    <property type="evidence" value="ECO:0007669"/>
    <property type="project" value="TreeGrafter"/>
</dbReference>
<proteinExistence type="predicted"/>
<dbReference type="Pfam" id="PF00168">
    <property type="entry name" value="C2"/>
    <property type="match status" value="1"/>
</dbReference>
<dbReference type="SUPFAM" id="SSF49562">
    <property type="entry name" value="C2 domain (Calcium/lipid-binding domain, CaLB)"/>
    <property type="match status" value="1"/>
</dbReference>
<dbReference type="Pfam" id="PF23025">
    <property type="entry name" value="YbjQ_2"/>
    <property type="match status" value="2"/>
</dbReference>
<dbReference type="GO" id="GO:0005509">
    <property type="term" value="F:calcium ion binding"/>
    <property type="evidence" value="ECO:0007669"/>
    <property type="project" value="TreeGrafter"/>
</dbReference>
<name>A0A0D3JY38_EMIH1</name>
<keyword evidence="4" id="KW-1185">Reference proteome</keyword>
<feature type="compositionally biased region" description="Basic and acidic residues" evidence="1">
    <location>
        <begin position="540"/>
        <end position="549"/>
    </location>
</feature>
<evidence type="ECO:0000313" key="3">
    <source>
        <dbReference type="EnsemblProtists" id="EOD28423"/>
    </source>
</evidence>
<dbReference type="GO" id="GO:0090314">
    <property type="term" value="P:positive regulation of protein targeting to membrane"/>
    <property type="evidence" value="ECO:0007669"/>
    <property type="project" value="TreeGrafter"/>
</dbReference>
<dbReference type="EnsemblProtists" id="EOD28423">
    <property type="protein sequence ID" value="EOD28423"/>
    <property type="gene ID" value="EMIHUDRAFT_204287"/>
</dbReference>
<dbReference type="PaxDb" id="2903-EOD28423"/>
<feature type="region of interest" description="Disordered" evidence="1">
    <location>
        <begin position="505"/>
        <end position="553"/>
    </location>
</feature>
<dbReference type="Gene3D" id="2.60.40.150">
    <property type="entry name" value="C2 domain"/>
    <property type="match status" value="1"/>
</dbReference>
<dbReference type="GO" id="GO:0005544">
    <property type="term" value="F:calcium-dependent phospholipid binding"/>
    <property type="evidence" value="ECO:0007669"/>
    <property type="project" value="InterPro"/>
</dbReference>
<dbReference type="GO" id="GO:0010828">
    <property type="term" value="P:positive regulation of D-glucose transmembrane transport"/>
    <property type="evidence" value="ECO:0007669"/>
    <property type="project" value="TreeGrafter"/>
</dbReference>
<dbReference type="AlphaFoldDB" id="A0A0D3JY38"/>
<dbReference type="InterPro" id="IPR056431">
    <property type="entry name" value="C2CD5_YbjQ-rel_dom"/>
</dbReference>
<dbReference type="InterPro" id="IPR056430">
    <property type="entry name" value="C2CD5_YbjQ-like_dom"/>
</dbReference>
<accession>A0A0D3JY38</accession>
<dbReference type="KEGG" id="ehx:EMIHUDRAFT_204287"/>
<feature type="region of interest" description="Disordered" evidence="1">
    <location>
        <begin position="702"/>
        <end position="747"/>
    </location>
</feature>
<dbReference type="PANTHER" id="PTHR37412:SF2">
    <property type="entry name" value="C2 DOMAIN-CONTAINING PROTEIN 5"/>
    <property type="match status" value="1"/>
</dbReference>
<feature type="domain" description="C2" evidence="2">
    <location>
        <begin position="1"/>
        <end position="108"/>
    </location>
</feature>
<dbReference type="GO" id="GO:0065002">
    <property type="term" value="P:intracellular protein transmembrane transport"/>
    <property type="evidence" value="ECO:0007669"/>
    <property type="project" value="TreeGrafter"/>
</dbReference>
<dbReference type="GO" id="GO:0072659">
    <property type="term" value="P:protein localization to plasma membrane"/>
    <property type="evidence" value="ECO:0007669"/>
    <property type="project" value="TreeGrafter"/>
</dbReference>
<feature type="region of interest" description="Disordered" evidence="1">
    <location>
        <begin position="239"/>
        <end position="273"/>
    </location>
</feature>